<gene>
    <name evidence="2" type="ORF">GCM10010466_08630</name>
</gene>
<evidence type="ECO:0000313" key="3">
    <source>
        <dbReference type="Proteomes" id="UP001500320"/>
    </source>
</evidence>
<reference evidence="3" key="1">
    <citation type="journal article" date="2019" name="Int. J. Syst. Evol. Microbiol.">
        <title>The Global Catalogue of Microorganisms (GCM) 10K type strain sequencing project: providing services to taxonomists for standard genome sequencing and annotation.</title>
        <authorList>
            <consortium name="The Broad Institute Genomics Platform"/>
            <consortium name="The Broad Institute Genome Sequencing Center for Infectious Disease"/>
            <person name="Wu L."/>
            <person name="Ma J."/>
        </authorList>
    </citation>
    <scope>NUCLEOTIDE SEQUENCE [LARGE SCALE GENOMIC DNA]</scope>
    <source>
        <strain evidence="3">JCM 9373</strain>
    </source>
</reference>
<dbReference type="EMBL" id="BAAAUT010000005">
    <property type="protein sequence ID" value="GAA3120079.1"/>
    <property type="molecule type" value="Genomic_DNA"/>
</dbReference>
<evidence type="ECO:0000256" key="1">
    <source>
        <dbReference type="SAM" id="MobiDB-lite"/>
    </source>
</evidence>
<proteinExistence type="predicted"/>
<evidence type="ECO:0008006" key="4">
    <source>
        <dbReference type="Google" id="ProtNLM"/>
    </source>
</evidence>
<comment type="caution">
    <text evidence="2">The sequence shown here is derived from an EMBL/GenBank/DDBJ whole genome shotgun (WGS) entry which is preliminary data.</text>
</comment>
<feature type="region of interest" description="Disordered" evidence="1">
    <location>
        <begin position="43"/>
        <end position="64"/>
    </location>
</feature>
<sequence>MHSALLVTALAMALFSDPGDDDNGAYPWGGGWVVFGNHETRRPGAAATAGGSDGGASPWSDCHSLPGPDGIRYVQCEDGPANQSNLFEGAAPGEPADPAVTPEMLRDEALRQLRPPAPRITTAPPRGKEGLVGLRHFFWVEKSQWRPISKRATAGPVWAEVTATPTSLVIDPGSGQPGITCRGPGTPYDTSRSPGDQKSDCAHRFTRSSAGLPGSKYRVTASIVWAATWTGSGGAGGTLAPITTSTTFPLRIAEGQALIQRSS</sequence>
<evidence type="ECO:0000313" key="2">
    <source>
        <dbReference type="EMBL" id="GAA3120079.1"/>
    </source>
</evidence>
<dbReference type="RefSeq" id="WP_344856099.1">
    <property type="nucleotide sequence ID" value="NZ_BAAAUT010000005.1"/>
</dbReference>
<protein>
    <recommendedName>
        <fullName evidence="4">ATP/GTP-binding protein</fullName>
    </recommendedName>
</protein>
<name>A0ABP6MMZ7_9ACTN</name>
<keyword evidence="3" id="KW-1185">Reference proteome</keyword>
<dbReference type="Proteomes" id="UP001500320">
    <property type="component" value="Unassembled WGS sequence"/>
</dbReference>
<accession>A0ABP6MMZ7</accession>
<organism evidence="2 3">
    <name type="scientific">Planomonospora alba</name>
    <dbReference type="NCBI Taxonomy" id="161354"/>
    <lineage>
        <taxon>Bacteria</taxon>
        <taxon>Bacillati</taxon>
        <taxon>Actinomycetota</taxon>
        <taxon>Actinomycetes</taxon>
        <taxon>Streptosporangiales</taxon>
        <taxon>Streptosporangiaceae</taxon>
        <taxon>Planomonospora</taxon>
    </lineage>
</organism>